<feature type="domain" description="Sec23/Sec24 helical" evidence="18">
    <location>
        <begin position="726"/>
        <end position="826"/>
    </location>
</feature>
<evidence type="ECO:0000256" key="3">
    <source>
        <dbReference type="ARBA" id="ARBA00004514"/>
    </source>
</evidence>
<accession>A0A643BWH0</accession>
<evidence type="ECO:0000256" key="14">
    <source>
        <dbReference type="SAM" id="MobiDB-lite"/>
    </source>
</evidence>
<feature type="domain" description="Gelsolin-like" evidence="15">
    <location>
        <begin position="852"/>
        <end position="926"/>
    </location>
</feature>
<comment type="caution">
    <text evidence="20">The sequence shown here is derived from an EMBL/GenBank/DDBJ whole genome shotgun (WGS) entry which is preliminary data.</text>
</comment>
<dbReference type="OrthoDB" id="49016at2759"/>
<dbReference type="SUPFAM" id="SSF82754">
    <property type="entry name" value="C-terminal, gelsolin-like domain of Sec23/24"/>
    <property type="match status" value="1"/>
</dbReference>
<feature type="region of interest" description="Disordered" evidence="14">
    <location>
        <begin position="120"/>
        <end position="179"/>
    </location>
</feature>
<dbReference type="InterPro" id="IPR012990">
    <property type="entry name" value="Beta-sandwich_Sec23_24"/>
</dbReference>
<keyword evidence="11" id="KW-0653">Protein transport</keyword>
<evidence type="ECO:0008006" key="22">
    <source>
        <dbReference type="Google" id="ProtNLM"/>
    </source>
</evidence>
<dbReference type="Proteomes" id="UP000437017">
    <property type="component" value="Unassembled WGS sequence"/>
</dbReference>
<dbReference type="GO" id="GO:0005789">
    <property type="term" value="C:endoplasmic reticulum membrane"/>
    <property type="evidence" value="ECO:0007669"/>
    <property type="project" value="UniProtKB-SubCell"/>
</dbReference>
<dbReference type="InterPro" id="IPR036174">
    <property type="entry name" value="Znf_Sec23_Sec24_sf"/>
</dbReference>
<evidence type="ECO:0000259" key="18">
    <source>
        <dbReference type="Pfam" id="PF04815"/>
    </source>
</evidence>
<reference evidence="20 21" key="1">
    <citation type="journal article" date="2019" name="PLoS ONE">
        <title>Genomic analyses reveal an absence of contemporary introgressive admixture between fin whales and blue whales, despite known hybrids.</title>
        <authorList>
            <person name="Westbury M.V."/>
            <person name="Petersen B."/>
            <person name="Lorenzen E.D."/>
        </authorList>
    </citation>
    <scope>NUCLEOTIDE SEQUENCE [LARGE SCALE GENOMIC DNA]</scope>
    <source>
        <strain evidence="20">FinWhale-01</strain>
    </source>
</reference>
<dbReference type="Gene3D" id="1.20.120.730">
    <property type="entry name" value="Sec23/Sec24 helical domain"/>
    <property type="match status" value="1"/>
</dbReference>
<dbReference type="FunFam" id="3.40.50.410:FF:000019">
    <property type="entry name" value="SEC24 homolog B, COPII coat complex component"/>
    <property type="match status" value="1"/>
</dbReference>
<dbReference type="FunFam" id="2.30.30.380:FF:000004">
    <property type="entry name" value="SEC24 homolog B, COPII coat complex component"/>
    <property type="match status" value="1"/>
</dbReference>
<dbReference type="InterPro" id="IPR007123">
    <property type="entry name" value="Gelsolin-like_dom"/>
</dbReference>
<dbReference type="SUPFAM" id="SSF53300">
    <property type="entry name" value="vWA-like"/>
    <property type="match status" value="1"/>
</dbReference>
<dbReference type="SUPFAM" id="SSF82919">
    <property type="entry name" value="Zn-finger domain of Sec23/24"/>
    <property type="match status" value="1"/>
</dbReference>
<protein>
    <recommendedName>
        <fullName evidence="22">SEC24 homolog A, COPII coat complex component</fullName>
    </recommendedName>
</protein>
<dbReference type="GO" id="GO:0006886">
    <property type="term" value="P:intracellular protein transport"/>
    <property type="evidence" value="ECO:0007669"/>
    <property type="project" value="InterPro"/>
</dbReference>
<feature type="domain" description="Sec23/Sec24 trunk" evidence="17">
    <location>
        <begin position="388"/>
        <end position="626"/>
    </location>
</feature>
<feature type="compositionally biased region" description="Polar residues" evidence="14">
    <location>
        <begin position="123"/>
        <end position="144"/>
    </location>
</feature>
<sequence length="980" mass="108380">ILLKQNKVQRNLDLTKSNSCAKSSFSSRLGAAADANQPLPTPINIVVMSQPGIPASGGAPIGLQAQNGAARASGSPYTNDYNLKGPVQNALMSSQVSVSQGYNSQLPGSYPHLIPAKTLNPVPGQSNSGGSQTISPLSNYQGPGQTVYRPSVASNPVTPSLRSGPVPQMPLPTSQNPAATPMPSGSFLPGANIPPPLNWQYNYSSQTNHCPRVSSQPTMSGNTNLTSPQYVSSGDTSLQNNFIKSGRVPIGLLKMYPLNFFESPVIFQGFRLFRCTLTSIPQTQALLNKAKLPLGLLLHPFKDLVQLPVVTSSTIVRCRSCRTYINPFVSFLDQRRWKCNLCYRVNDVPEEFMYNPLTRVYGEPHRRPEVQNATIEFMAPSEYMLRPPQPPVYLFVFDVSHNAVETGYLNSVCQSLLDNLDLLPGNTRTKIGFITFDSTIHFYSLQEGLSQPQMLIVSDIEDVFIPMPENLLVNLNESKELVQDLLKTLPQMFTKTLETQSALGPALQAAFKLMSPTGGRMSVFQTQLPTLGVGALKPREEPNQRSSAKEIHLTPSTDFYKKLALDCSGQQVAVDLFLLSGQYSDLASLGCISRYSAGSVYYYPSYHHQHNPVQVQKLQKELQRYLTRKIGFEAVMRIRCTKGLSIHTFHGNFFVRSTDLLSLPNVNPDAGYAVQMSVEESLTDTQLVSFQSALLYTSSKGERRIRVHTLCLPVVSTLNEVFLGADVQAISGLLANMAVDRSVTASLSDARDALVNAVIDSLSAYRSSVLSNQQHGLMVPFSLRLFPLFVLALLKQKSFQTGTNACLDERVFAMCQVKNQPLVYLMLTTHPSLYRVDNLSDEGAVNINDRTIPQPPILQLSVEKLSRDGAFLMDAGSVLMLWVGRNCGQNFLSQVLGVENYALIPQTMTDLPELDTPESARTIAFISWLREQRPFYPILYVIRDESPMKANFLQNMVEDRTESALSYYEFLLHIQQQVNK</sequence>
<evidence type="ECO:0000256" key="10">
    <source>
        <dbReference type="ARBA" id="ARBA00022892"/>
    </source>
</evidence>
<evidence type="ECO:0000259" key="16">
    <source>
        <dbReference type="Pfam" id="PF04810"/>
    </source>
</evidence>
<evidence type="ECO:0000313" key="20">
    <source>
        <dbReference type="EMBL" id="KAB0392317.1"/>
    </source>
</evidence>
<dbReference type="InterPro" id="IPR029006">
    <property type="entry name" value="ADF-H/Gelsolin-like_dom_sf"/>
</dbReference>
<dbReference type="Gene3D" id="3.40.20.10">
    <property type="entry name" value="Severin"/>
    <property type="match status" value="1"/>
</dbReference>
<evidence type="ECO:0000313" key="21">
    <source>
        <dbReference type="Proteomes" id="UP000437017"/>
    </source>
</evidence>
<dbReference type="InterPro" id="IPR036465">
    <property type="entry name" value="vWFA_dom_sf"/>
</dbReference>
<dbReference type="InterPro" id="IPR036175">
    <property type="entry name" value="Sec23/24_helical_dom_sf"/>
</dbReference>
<feature type="domain" description="Zinc finger Sec23/Sec24-type" evidence="16">
    <location>
        <begin position="315"/>
        <end position="351"/>
    </location>
</feature>
<evidence type="ECO:0000256" key="8">
    <source>
        <dbReference type="ARBA" id="ARBA00022824"/>
    </source>
</evidence>
<dbReference type="Pfam" id="PF04815">
    <property type="entry name" value="Sec23_helical"/>
    <property type="match status" value="1"/>
</dbReference>
<evidence type="ECO:0000256" key="7">
    <source>
        <dbReference type="ARBA" id="ARBA00022723"/>
    </source>
</evidence>
<dbReference type="Gene3D" id="2.30.30.380">
    <property type="entry name" value="Zn-finger domain of Sec23/24"/>
    <property type="match status" value="1"/>
</dbReference>
<evidence type="ECO:0000259" key="15">
    <source>
        <dbReference type="Pfam" id="PF00626"/>
    </source>
</evidence>
<keyword evidence="9" id="KW-0862">Zinc</keyword>
<dbReference type="Pfam" id="PF00626">
    <property type="entry name" value="Gelsolin"/>
    <property type="match status" value="1"/>
</dbReference>
<dbReference type="InterPro" id="IPR041742">
    <property type="entry name" value="Sec24-like_trunk_dom"/>
</dbReference>
<gene>
    <name evidence="20" type="ORF">E2I00_008732</name>
</gene>
<dbReference type="EMBL" id="SGJD01003922">
    <property type="protein sequence ID" value="KAB0392317.1"/>
    <property type="molecule type" value="Genomic_DNA"/>
</dbReference>
<evidence type="ECO:0000256" key="9">
    <source>
        <dbReference type="ARBA" id="ARBA00022833"/>
    </source>
</evidence>
<keyword evidence="5" id="KW-0813">Transport</keyword>
<dbReference type="Gene3D" id="3.40.50.410">
    <property type="entry name" value="von Willebrand factor, type A domain"/>
    <property type="match status" value="1"/>
</dbReference>
<dbReference type="Pfam" id="PF08033">
    <property type="entry name" value="Sec23_BS"/>
    <property type="match status" value="1"/>
</dbReference>
<dbReference type="AlphaFoldDB" id="A0A643BWH0"/>
<keyword evidence="21" id="KW-1185">Reference proteome</keyword>
<feature type="region of interest" description="Disordered" evidence="14">
    <location>
        <begin position="208"/>
        <end position="227"/>
    </location>
</feature>
<dbReference type="SUPFAM" id="SSF81995">
    <property type="entry name" value="beta-sandwich domain of Sec23/24"/>
    <property type="match status" value="2"/>
</dbReference>
<keyword evidence="12" id="KW-0472">Membrane</keyword>
<comment type="subcellular location">
    <subcellularLocation>
        <location evidence="3">Cytoplasm</location>
        <location evidence="3">Cytosol</location>
    </subcellularLocation>
    <subcellularLocation>
        <location evidence="1">Cytoplasmic vesicle</location>
        <location evidence="1">COPII-coated vesicle membrane</location>
        <topology evidence="1">Peripheral membrane protein</topology>
        <orientation evidence="1">Cytoplasmic side</orientation>
    </subcellularLocation>
    <subcellularLocation>
        <location evidence="2">Endoplasmic reticulum membrane</location>
        <topology evidence="2">Peripheral membrane protein</topology>
        <orientation evidence="2">Cytoplasmic side</orientation>
    </subcellularLocation>
</comment>
<keyword evidence="7" id="KW-0479">Metal-binding</keyword>
<dbReference type="GO" id="GO:0008270">
    <property type="term" value="F:zinc ion binding"/>
    <property type="evidence" value="ECO:0007669"/>
    <property type="project" value="InterPro"/>
</dbReference>
<dbReference type="GO" id="GO:0070971">
    <property type="term" value="C:endoplasmic reticulum exit site"/>
    <property type="evidence" value="ECO:0007669"/>
    <property type="project" value="TreeGrafter"/>
</dbReference>
<evidence type="ECO:0000256" key="13">
    <source>
        <dbReference type="ARBA" id="ARBA00023329"/>
    </source>
</evidence>
<feature type="non-terminal residue" evidence="20">
    <location>
        <position position="1"/>
    </location>
</feature>
<dbReference type="InterPro" id="IPR006895">
    <property type="entry name" value="Znf_Sec23_Sec24"/>
</dbReference>
<dbReference type="FunFam" id="3.40.20.10:FF:000029">
    <property type="entry name" value="SEC24 homolog B, COPII coat complex component"/>
    <property type="match status" value="1"/>
</dbReference>
<comment type="similarity">
    <text evidence="4">Belongs to the SEC23/SEC24 family. SEC24 subfamily.</text>
</comment>
<keyword evidence="10" id="KW-0931">ER-Golgi transport</keyword>
<dbReference type="GO" id="GO:0090110">
    <property type="term" value="P:COPII-coated vesicle cargo loading"/>
    <property type="evidence" value="ECO:0007669"/>
    <property type="project" value="TreeGrafter"/>
</dbReference>
<name>A0A643BWH0_BALPH</name>
<evidence type="ECO:0000256" key="2">
    <source>
        <dbReference type="ARBA" id="ARBA00004397"/>
    </source>
</evidence>
<dbReference type="PANTHER" id="PTHR13803:SF1">
    <property type="entry name" value="PROTEIN TRANSPORT PROTEIN SEC24A"/>
    <property type="match status" value="1"/>
</dbReference>
<evidence type="ECO:0000256" key="5">
    <source>
        <dbReference type="ARBA" id="ARBA00022448"/>
    </source>
</evidence>
<dbReference type="GO" id="GO:0030127">
    <property type="term" value="C:COPII vesicle coat"/>
    <property type="evidence" value="ECO:0007669"/>
    <property type="project" value="InterPro"/>
</dbReference>
<evidence type="ECO:0000256" key="12">
    <source>
        <dbReference type="ARBA" id="ARBA00023136"/>
    </source>
</evidence>
<keyword evidence="13" id="KW-0968">Cytoplasmic vesicle</keyword>
<dbReference type="PANTHER" id="PTHR13803">
    <property type="entry name" value="SEC24-RELATED PROTEIN"/>
    <property type="match status" value="1"/>
</dbReference>
<dbReference type="InterPro" id="IPR050550">
    <property type="entry name" value="SEC23_SEC24_subfamily"/>
</dbReference>
<evidence type="ECO:0000259" key="19">
    <source>
        <dbReference type="Pfam" id="PF08033"/>
    </source>
</evidence>
<dbReference type="GO" id="GO:0005829">
    <property type="term" value="C:cytosol"/>
    <property type="evidence" value="ECO:0007669"/>
    <property type="project" value="UniProtKB-SubCell"/>
</dbReference>
<dbReference type="InterPro" id="IPR036180">
    <property type="entry name" value="Gelsolin-like_dom_sf"/>
</dbReference>
<dbReference type="InterPro" id="IPR006900">
    <property type="entry name" value="Sec23/24_helical_dom"/>
</dbReference>
<feature type="domain" description="Sec23/Sec24 beta-sandwich" evidence="19">
    <location>
        <begin position="631"/>
        <end position="715"/>
    </location>
</feature>
<dbReference type="InterPro" id="IPR006896">
    <property type="entry name" value="Sec23/24_trunk_dom"/>
</dbReference>
<dbReference type="SUPFAM" id="SSF81811">
    <property type="entry name" value="Helical domain of Sec23/24"/>
    <property type="match status" value="1"/>
</dbReference>
<evidence type="ECO:0000256" key="11">
    <source>
        <dbReference type="ARBA" id="ARBA00022927"/>
    </source>
</evidence>
<dbReference type="Gene3D" id="2.60.40.1670">
    <property type="entry name" value="beta-sandwich domain of Sec23/24"/>
    <property type="match status" value="1"/>
</dbReference>
<dbReference type="Pfam" id="PF04811">
    <property type="entry name" value="Sec23_trunk"/>
    <property type="match status" value="1"/>
</dbReference>
<evidence type="ECO:0000256" key="4">
    <source>
        <dbReference type="ARBA" id="ARBA00008334"/>
    </source>
</evidence>
<keyword evidence="6" id="KW-0963">Cytoplasm</keyword>
<keyword evidence="8" id="KW-0256">Endoplasmic reticulum</keyword>
<evidence type="ECO:0000259" key="17">
    <source>
        <dbReference type="Pfam" id="PF04811"/>
    </source>
</evidence>
<proteinExistence type="inferred from homology"/>
<feature type="compositionally biased region" description="Polar residues" evidence="14">
    <location>
        <begin position="152"/>
        <end position="161"/>
    </location>
</feature>
<organism evidence="20 21">
    <name type="scientific">Balaenoptera physalus</name>
    <name type="common">Fin whale</name>
    <name type="synonym">Balaena physalus</name>
    <dbReference type="NCBI Taxonomy" id="9770"/>
    <lineage>
        <taxon>Eukaryota</taxon>
        <taxon>Metazoa</taxon>
        <taxon>Chordata</taxon>
        <taxon>Craniata</taxon>
        <taxon>Vertebrata</taxon>
        <taxon>Euteleostomi</taxon>
        <taxon>Mammalia</taxon>
        <taxon>Eutheria</taxon>
        <taxon>Laurasiatheria</taxon>
        <taxon>Artiodactyla</taxon>
        <taxon>Whippomorpha</taxon>
        <taxon>Cetacea</taxon>
        <taxon>Mysticeti</taxon>
        <taxon>Balaenopteridae</taxon>
        <taxon>Balaenoptera</taxon>
    </lineage>
</organism>
<dbReference type="Pfam" id="PF04810">
    <property type="entry name" value="zf-Sec23_Sec24"/>
    <property type="match status" value="1"/>
</dbReference>
<dbReference type="CDD" id="cd01479">
    <property type="entry name" value="Sec24-like"/>
    <property type="match status" value="1"/>
</dbReference>
<evidence type="ECO:0000256" key="6">
    <source>
        <dbReference type="ARBA" id="ARBA00022490"/>
    </source>
</evidence>
<evidence type="ECO:0000256" key="1">
    <source>
        <dbReference type="ARBA" id="ARBA00004299"/>
    </source>
</evidence>
<dbReference type="GO" id="GO:0000149">
    <property type="term" value="F:SNARE binding"/>
    <property type="evidence" value="ECO:0007669"/>
    <property type="project" value="TreeGrafter"/>
</dbReference>